<gene>
    <name evidence="9" type="ORF">PRVXH_001556</name>
</gene>
<feature type="active site" description="Proton acceptor" evidence="7">
    <location>
        <position position="219"/>
    </location>
</feature>
<dbReference type="InterPro" id="IPR051464">
    <property type="entry name" value="Peptidase_M42_aminopept"/>
</dbReference>
<reference evidence="9" key="1">
    <citation type="journal article" date="2018" name="Antonie Van Leeuwenhoek">
        <title>Proteinivorax hydrogeniformans sp. nov., an anaerobic, haloalkaliphilic bacterium fermenting proteinaceous compounds with high hydrogen production.</title>
        <authorList>
            <person name="Boltyanskaya Y."/>
            <person name="Detkova E."/>
            <person name="Pimenov N."/>
            <person name="Kevbrin V."/>
        </authorList>
    </citation>
    <scope>NUCLEOTIDE SEQUENCE</scope>
    <source>
        <strain evidence="9">Z-710</strain>
    </source>
</reference>
<dbReference type="PANTHER" id="PTHR32481">
    <property type="entry name" value="AMINOPEPTIDASE"/>
    <property type="match status" value="1"/>
</dbReference>
<evidence type="ECO:0000256" key="3">
    <source>
        <dbReference type="ARBA" id="ARBA00022670"/>
    </source>
</evidence>
<dbReference type="PANTHER" id="PTHR32481:SF7">
    <property type="entry name" value="AMINOPEPTIDASE YHFE-RELATED"/>
    <property type="match status" value="1"/>
</dbReference>
<dbReference type="RefSeq" id="WP_353892226.1">
    <property type="nucleotide sequence ID" value="NZ_CP159485.1"/>
</dbReference>
<keyword evidence="5" id="KW-0378">Hydrolase</keyword>
<dbReference type="InterPro" id="IPR008007">
    <property type="entry name" value="Peptidase_M42"/>
</dbReference>
<dbReference type="GO" id="GO:0006508">
    <property type="term" value="P:proteolysis"/>
    <property type="evidence" value="ECO:0007669"/>
    <property type="project" value="UniProtKB-KW"/>
</dbReference>
<dbReference type="SUPFAM" id="SSF53187">
    <property type="entry name" value="Zn-dependent exopeptidases"/>
    <property type="match status" value="1"/>
</dbReference>
<evidence type="ECO:0000256" key="7">
    <source>
        <dbReference type="PIRSR" id="PIRSR001123-1"/>
    </source>
</evidence>
<feature type="binding site" evidence="8">
    <location>
        <position position="220"/>
    </location>
    <ligand>
        <name>Zn(2+)</name>
        <dbReference type="ChEBI" id="CHEBI:29105"/>
        <label>2</label>
    </ligand>
</feature>
<feature type="binding site" evidence="8">
    <location>
        <position position="319"/>
    </location>
    <ligand>
        <name>Zn(2+)</name>
        <dbReference type="ChEBI" id="CHEBI:29105"/>
        <label>2</label>
    </ligand>
</feature>
<dbReference type="SUPFAM" id="SSF101821">
    <property type="entry name" value="Aminopeptidase/glucanase lid domain"/>
    <property type="match status" value="1"/>
</dbReference>
<dbReference type="Gene3D" id="2.40.30.40">
    <property type="entry name" value="Peptidase M42, domain 2"/>
    <property type="match status" value="1"/>
</dbReference>
<keyword evidence="4 8" id="KW-0479">Metal-binding</keyword>
<reference evidence="9" key="2">
    <citation type="submission" date="2024-06" db="EMBL/GenBank/DDBJ databases">
        <authorList>
            <person name="Petrova K.O."/>
            <person name="Toshchakov S.V."/>
            <person name="Boltjanskaja Y.V."/>
            <person name="Kevbrin V.V."/>
        </authorList>
    </citation>
    <scope>NUCLEOTIDE SEQUENCE</scope>
    <source>
        <strain evidence="9">Z-710</strain>
    </source>
</reference>
<dbReference type="CDD" id="cd05657">
    <property type="entry name" value="M42_glucanase_like"/>
    <property type="match status" value="1"/>
</dbReference>
<organism evidence="9">
    <name type="scientific">Proteinivorax hydrogeniformans</name>
    <dbReference type="NCBI Taxonomy" id="1826727"/>
    <lineage>
        <taxon>Bacteria</taxon>
        <taxon>Bacillati</taxon>
        <taxon>Bacillota</taxon>
        <taxon>Clostridia</taxon>
        <taxon>Eubacteriales</taxon>
        <taxon>Proteinivoracaceae</taxon>
        <taxon>Proteinivorax</taxon>
    </lineage>
</organism>
<feature type="binding site" evidence="8">
    <location>
        <position position="239"/>
    </location>
    <ligand>
        <name>Zn(2+)</name>
        <dbReference type="ChEBI" id="CHEBI:29105"/>
        <label>1</label>
    </ligand>
</feature>
<evidence type="ECO:0000256" key="2">
    <source>
        <dbReference type="ARBA" id="ARBA00022438"/>
    </source>
</evidence>
<feature type="binding site" evidence="8">
    <location>
        <position position="68"/>
    </location>
    <ligand>
        <name>Zn(2+)</name>
        <dbReference type="ChEBI" id="CHEBI:29105"/>
        <label>1</label>
    </ligand>
</feature>
<dbReference type="Gene3D" id="3.40.630.10">
    <property type="entry name" value="Zn peptidases"/>
    <property type="match status" value="1"/>
</dbReference>
<proteinExistence type="inferred from homology"/>
<evidence type="ECO:0000256" key="8">
    <source>
        <dbReference type="PIRSR" id="PIRSR001123-2"/>
    </source>
</evidence>
<dbReference type="EMBL" id="CP159485">
    <property type="protein sequence ID" value="XCI27648.1"/>
    <property type="molecule type" value="Genomic_DNA"/>
</dbReference>
<feature type="binding site" evidence="8">
    <location>
        <position position="185"/>
    </location>
    <ligand>
        <name>Zn(2+)</name>
        <dbReference type="ChEBI" id="CHEBI:29105"/>
        <label>2</label>
    </ligand>
</feature>
<accession>A0AAU8HPP2</accession>
<dbReference type="GO" id="GO:0004177">
    <property type="term" value="F:aminopeptidase activity"/>
    <property type="evidence" value="ECO:0007669"/>
    <property type="project" value="UniProtKB-UniRule"/>
</dbReference>
<protein>
    <submittedName>
        <fullName evidence="9">M42 family metallopeptidase</fullName>
    </submittedName>
</protein>
<sequence length="342" mass="37265">MNFDSSYTVNTLIELCNTPSVTGDTTSIQQKIKEEIKSMDVPVTENNKGGIIATISGRAESSILVSAHVDTLGAMVKGIKGNGRLTVSPIGSFDFNSIETENCVIHSAESDFNGSFVTTKGSVHIHGGETAKQSRDKDTLEIRLDEDVSSKEDTENLGISVGDFVSFDPRVIKTSNGYIKSRHLDDKAGVAIILQTIKSIKERNITPKKTIKFFISNYEEVGHGCSHIPENTEELIAIDMGVVGEGQQGNEHSVSICAKDSSGPYDLQMRRSFVQICKENNIPHKIDIFPYYGSDASAALRAGNNIRAGLIGPGVDNSHSYERTHLDALKATFELLFQYLTT</sequence>
<dbReference type="GO" id="GO:0046872">
    <property type="term" value="F:metal ion binding"/>
    <property type="evidence" value="ECO:0007669"/>
    <property type="project" value="UniProtKB-UniRule"/>
</dbReference>
<dbReference type="AlphaFoldDB" id="A0AAU8HPP2"/>
<dbReference type="InterPro" id="IPR023367">
    <property type="entry name" value="Peptidase_M42_dom2"/>
</dbReference>
<evidence type="ECO:0000256" key="5">
    <source>
        <dbReference type="ARBA" id="ARBA00022801"/>
    </source>
</evidence>
<keyword evidence="3" id="KW-0645">Protease</keyword>
<evidence type="ECO:0000256" key="6">
    <source>
        <dbReference type="PIRNR" id="PIRNR001123"/>
    </source>
</evidence>
<keyword evidence="2" id="KW-0031">Aminopeptidase</keyword>
<evidence type="ECO:0000256" key="1">
    <source>
        <dbReference type="ARBA" id="ARBA00006272"/>
    </source>
</evidence>
<feature type="binding site" evidence="8">
    <location>
        <position position="185"/>
    </location>
    <ligand>
        <name>Zn(2+)</name>
        <dbReference type="ChEBI" id="CHEBI:29105"/>
        <label>1</label>
    </ligand>
</feature>
<name>A0AAU8HPP2_9FIRM</name>
<evidence type="ECO:0000256" key="4">
    <source>
        <dbReference type="ARBA" id="ARBA00022723"/>
    </source>
</evidence>
<evidence type="ECO:0000313" key="9">
    <source>
        <dbReference type="EMBL" id="XCI27648.1"/>
    </source>
</evidence>
<comment type="cofactor">
    <cofactor evidence="8">
        <name>a divalent metal cation</name>
        <dbReference type="ChEBI" id="CHEBI:60240"/>
    </cofactor>
    <text evidence="8">Binds 2 divalent metal cations per subunit.</text>
</comment>
<dbReference type="Pfam" id="PF05343">
    <property type="entry name" value="Peptidase_M42"/>
    <property type="match status" value="1"/>
</dbReference>
<comment type="similarity">
    <text evidence="1 6">Belongs to the peptidase M42 family.</text>
</comment>
<dbReference type="PIRSF" id="PIRSF001123">
    <property type="entry name" value="PepA_GA"/>
    <property type="match status" value="1"/>
</dbReference>